<feature type="compositionally biased region" description="Basic and acidic residues" evidence="1">
    <location>
        <begin position="582"/>
        <end position="607"/>
    </location>
</feature>
<feature type="compositionally biased region" description="Low complexity" evidence="1">
    <location>
        <begin position="700"/>
        <end position="716"/>
    </location>
</feature>
<dbReference type="OrthoDB" id="5408998at2759"/>
<feature type="compositionally biased region" description="Polar residues" evidence="1">
    <location>
        <begin position="216"/>
        <end position="232"/>
    </location>
</feature>
<feature type="region of interest" description="Disordered" evidence="1">
    <location>
        <begin position="562"/>
        <end position="607"/>
    </location>
</feature>
<keyword evidence="3" id="KW-1185">Reference proteome</keyword>
<feature type="compositionally biased region" description="Low complexity" evidence="1">
    <location>
        <begin position="386"/>
        <end position="395"/>
    </location>
</feature>
<evidence type="ECO:0000256" key="1">
    <source>
        <dbReference type="SAM" id="MobiDB-lite"/>
    </source>
</evidence>
<evidence type="ECO:0000313" key="2">
    <source>
        <dbReference type="EMBL" id="KAJ5113092.1"/>
    </source>
</evidence>
<dbReference type="AlphaFoldDB" id="A0A9W9G807"/>
<feature type="region of interest" description="Disordered" evidence="1">
    <location>
        <begin position="215"/>
        <end position="253"/>
    </location>
</feature>
<gene>
    <name evidence="2" type="ORF">N7456_001626</name>
</gene>
<feature type="compositionally biased region" description="Polar residues" evidence="1">
    <location>
        <begin position="664"/>
        <end position="688"/>
    </location>
</feature>
<feature type="region of interest" description="Disordered" evidence="1">
    <location>
        <begin position="1"/>
        <end position="57"/>
    </location>
</feature>
<feature type="region of interest" description="Disordered" evidence="1">
    <location>
        <begin position="621"/>
        <end position="780"/>
    </location>
</feature>
<evidence type="ECO:0000313" key="3">
    <source>
        <dbReference type="Proteomes" id="UP001149165"/>
    </source>
</evidence>
<name>A0A9W9G807_9EURO</name>
<feature type="compositionally biased region" description="Low complexity" evidence="1">
    <location>
        <begin position="495"/>
        <end position="515"/>
    </location>
</feature>
<accession>A0A9W9G807</accession>
<feature type="compositionally biased region" description="Basic and acidic residues" evidence="1">
    <location>
        <begin position="762"/>
        <end position="773"/>
    </location>
</feature>
<feature type="compositionally biased region" description="Low complexity" evidence="1">
    <location>
        <begin position="233"/>
        <end position="242"/>
    </location>
</feature>
<feature type="compositionally biased region" description="Basic and acidic residues" evidence="1">
    <location>
        <begin position="621"/>
        <end position="632"/>
    </location>
</feature>
<feature type="compositionally biased region" description="Basic and acidic residues" evidence="1">
    <location>
        <begin position="720"/>
        <end position="732"/>
    </location>
</feature>
<dbReference type="EMBL" id="JAPQKH010000002">
    <property type="protein sequence ID" value="KAJ5113092.1"/>
    <property type="molecule type" value="Genomic_DNA"/>
</dbReference>
<feature type="compositionally biased region" description="Basic and acidic residues" evidence="1">
    <location>
        <begin position="645"/>
        <end position="657"/>
    </location>
</feature>
<proteinExistence type="predicted"/>
<protein>
    <submittedName>
        <fullName evidence="2">Uncharacterized protein</fullName>
    </submittedName>
</protein>
<feature type="compositionally biased region" description="Low complexity" evidence="1">
    <location>
        <begin position="404"/>
        <end position="429"/>
    </location>
</feature>
<feature type="compositionally biased region" description="Low complexity" evidence="1">
    <location>
        <begin position="444"/>
        <end position="462"/>
    </location>
</feature>
<organism evidence="2 3">
    <name type="scientific">Penicillium angulare</name>
    <dbReference type="NCBI Taxonomy" id="116970"/>
    <lineage>
        <taxon>Eukaryota</taxon>
        <taxon>Fungi</taxon>
        <taxon>Dikarya</taxon>
        <taxon>Ascomycota</taxon>
        <taxon>Pezizomycotina</taxon>
        <taxon>Eurotiomycetes</taxon>
        <taxon>Eurotiomycetidae</taxon>
        <taxon>Eurotiales</taxon>
        <taxon>Aspergillaceae</taxon>
        <taxon>Penicillium</taxon>
    </lineage>
</organism>
<feature type="compositionally biased region" description="Basic and acidic residues" evidence="1">
    <location>
        <begin position="465"/>
        <end position="483"/>
    </location>
</feature>
<comment type="caution">
    <text evidence="2">The sequence shown here is derived from an EMBL/GenBank/DDBJ whole genome shotgun (WGS) entry which is preliminary data.</text>
</comment>
<dbReference type="Proteomes" id="UP001149165">
    <property type="component" value="Unassembled WGS sequence"/>
</dbReference>
<feature type="compositionally biased region" description="Basic and acidic residues" evidence="1">
    <location>
        <begin position="739"/>
        <end position="753"/>
    </location>
</feature>
<sequence length="780" mass="86772">MDEEEAPPPPYAAVDPLIPPANNSSNNTSQQTSVPLRQNLAEPPVAGSSRIAEPGPSIRPAVVPTHFTSAAAYFEERPPSVLDDSRSILHHHVTIYPRSQSKDFPRRPRCWASRSDELPQQDWDTFLRYLFPPHLGLAAASQDLPRQLRAEIQRDRKDRPQESDEQRHARIMAVVDEWNECFFEPRALRIVFIYIGEPDAAPSSSLCPRCYPAATKATQGTGSPSVSVEQQNPWTPSTASPVSPAPGPHTQPPAGWPFQHSPFGIPPGPAPYGVPYGMPPGQFHPPPPPPGTAPWQWNNWGYAPPQNQSPGTSKGGAFGWISNITAQAQKYGERFAEQAQHYGDQISAQAMQYGRQVEEHALAHGRWMEDQARHGRKPNPYPPAGYPYQPAWGPGQTNGAFYNTPTAPSTTSPGGINPQSPITSPSPSAQAPPQPRPQDRDQRPSPSQIQTQTQTQSQDQSQGIKQEDESQKQKQKQKQDTSKEITSSELTRRASVSSTTSESSLSSFNSLSTNSDLDASDLEKVRTQLQSLNDCHDRTLYDAAADLRHQLDVLQMSRREARASGRQGWRQGRLNNQSGSNGRDRNDWGRWDSPEETRRQAEEKKELKVELRATKKAFREVVRRARQEQHDAKRSRRNRRRQEKNKKFTDGDKKDPDTLIGPTENLTLNPSKSTHTTRAQTDPLSQTPIFPFKKPVRAETSSSISSASSIYTPASSQASTHDRPGELPERKGKLGTQTRLRDKLKGRSKKAQEAQRSSTEPTPKDEDSKGDKSRSKKGKK</sequence>
<reference evidence="2" key="2">
    <citation type="journal article" date="2023" name="IMA Fungus">
        <title>Comparative genomic study of the Penicillium genus elucidates a diverse pangenome and 15 lateral gene transfer events.</title>
        <authorList>
            <person name="Petersen C."/>
            <person name="Sorensen T."/>
            <person name="Nielsen M.R."/>
            <person name="Sondergaard T.E."/>
            <person name="Sorensen J.L."/>
            <person name="Fitzpatrick D.A."/>
            <person name="Frisvad J.C."/>
            <person name="Nielsen K.L."/>
        </authorList>
    </citation>
    <scope>NUCLEOTIDE SEQUENCE</scope>
    <source>
        <strain evidence="2">IBT 30069</strain>
    </source>
</reference>
<feature type="compositionally biased region" description="Pro residues" evidence="1">
    <location>
        <begin position="243"/>
        <end position="253"/>
    </location>
</feature>
<feature type="compositionally biased region" description="Basic residues" evidence="1">
    <location>
        <begin position="633"/>
        <end position="644"/>
    </location>
</feature>
<feature type="region of interest" description="Disordered" evidence="1">
    <location>
        <begin position="369"/>
        <end position="519"/>
    </location>
</feature>
<reference evidence="2" key="1">
    <citation type="submission" date="2022-11" db="EMBL/GenBank/DDBJ databases">
        <authorList>
            <person name="Petersen C."/>
        </authorList>
    </citation>
    <scope>NUCLEOTIDE SEQUENCE</scope>
    <source>
        <strain evidence="2">IBT 30069</strain>
    </source>
</reference>
<feature type="compositionally biased region" description="Low complexity" evidence="1">
    <location>
        <begin position="12"/>
        <end position="33"/>
    </location>
</feature>